<protein>
    <submittedName>
        <fullName evidence="2">Uncharacterized protein</fullName>
    </submittedName>
</protein>
<gene>
    <name evidence="2" type="ORF">OVN521_LOCUS613</name>
</gene>
<sequence length="374" mass="42359">MTLRTQDYSYDGNEHYNVKFNSEPSPLILSTTTPLIPPTRATNPLPSRTTTTTATNCGHSLQSTKTIITNPEPSLPSLTTTTINYPYPPSKVTVIASERKKSNCRYYKSTHCKQQRSSLSSSNSSTVELRTKKSISNNAKHCKQNSSESPHRLNNNTTKLHSNRLHRSRFNDREKQNARAANASTINPEEVKQDMYGLARRLQMKTIGLHEDNELQRSDDSSVDSDARKRRHRSLDSVSEHSKDKDIGNMFYERNKSLDQLDILSKPRSIRAILLAQPMTSSSSTNDSADEDVVTLYLHLKSSFDLTNTNAATTNDNKRYIPNSKVRRVQMYAVMENSSSSAPTIVVTIEDANNYYENFETIKNLTNLREEQTR</sequence>
<evidence type="ECO:0000313" key="2">
    <source>
        <dbReference type="EMBL" id="CAF3741896.1"/>
    </source>
</evidence>
<feature type="region of interest" description="Disordered" evidence="1">
    <location>
        <begin position="108"/>
        <end position="186"/>
    </location>
</feature>
<keyword evidence="3" id="KW-1185">Reference proteome</keyword>
<feature type="compositionally biased region" description="Basic and acidic residues" evidence="1">
    <location>
        <begin position="209"/>
        <end position="220"/>
    </location>
</feature>
<accession>A0A818XP96</accession>
<evidence type="ECO:0000256" key="1">
    <source>
        <dbReference type="SAM" id="MobiDB-lite"/>
    </source>
</evidence>
<dbReference type="Proteomes" id="UP000663866">
    <property type="component" value="Unassembled WGS sequence"/>
</dbReference>
<name>A0A818XP96_9BILA</name>
<reference evidence="2" key="1">
    <citation type="submission" date="2021-02" db="EMBL/GenBank/DDBJ databases">
        <authorList>
            <person name="Nowell W R."/>
        </authorList>
    </citation>
    <scope>NUCLEOTIDE SEQUENCE</scope>
</reference>
<evidence type="ECO:0000313" key="3">
    <source>
        <dbReference type="Proteomes" id="UP000663866"/>
    </source>
</evidence>
<feature type="region of interest" description="Disordered" evidence="1">
    <location>
        <begin position="209"/>
        <end position="242"/>
    </location>
</feature>
<feature type="compositionally biased region" description="Polar residues" evidence="1">
    <location>
        <begin position="134"/>
        <end position="160"/>
    </location>
</feature>
<feature type="region of interest" description="Disordered" evidence="1">
    <location>
        <begin position="32"/>
        <end position="57"/>
    </location>
</feature>
<comment type="caution">
    <text evidence="2">The sequence shown here is derived from an EMBL/GenBank/DDBJ whole genome shotgun (WGS) entry which is preliminary data.</text>
</comment>
<proteinExistence type="predicted"/>
<organism evidence="2 3">
    <name type="scientific">Rotaria magnacalcarata</name>
    <dbReference type="NCBI Taxonomy" id="392030"/>
    <lineage>
        <taxon>Eukaryota</taxon>
        <taxon>Metazoa</taxon>
        <taxon>Spiralia</taxon>
        <taxon>Gnathifera</taxon>
        <taxon>Rotifera</taxon>
        <taxon>Eurotatoria</taxon>
        <taxon>Bdelloidea</taxon>
        <taxon>Philodinida</taxon>
        <taxon>Philodinidae</taxon>
        <taxon>Rotaria</taxon>
    </lineage>
</organism>
<dbReference type="AlphaFoldDB" id="A0A818XP96"/>
<dbReference type="EMBL" id="CAJOBG010000035">
    <property type="protein sequence ID" value="CAF3741896.1"/>
    <property type="molecule type" value="Genomic_DNA"/>
</dbReference>